<name>A0A0H3ZUF9_VIBSP</name>
<dbReference type="AlphaFoldDB" id="A0A0H3ZUF9"/>
<proteinExistence type="predicted"/>
<reference evidence="1" key="1">
    <citation type="journal article" date="2015" name="MBio">
        <title>Eco-Evolutionary Dynamics of Episomes among Ecologically Cohesive Bacterial Populations.</title>
        <authorList>
            <person name="Xue H."/>
            <person name="Cordero O.X."/>
            <person name="Camas F.M."/>
            <person name="Trimble W."/>
            <person name="Meyer F."/>
            <person name="Guglielmini J."/>
            <person name="Rocha E.P."/>
            <person name="Polz M.F."/>
        </authorList>
    </citation>
    <scope>NUCLEOTIDE SEQUENCE</scope>
    <source>
        <strain evidence="1">5S_214</strain>
    </source>
</reference>
<organism evidence="1">
    <name type="scientific">Vibrio splendidus</name>
    <dbReference type="NCBI Taxonomy" id="29497"/>
    <lineage>
        <taxon>Bacteria</taxon>
        <taxon>Pseudomonadati</taxon>
        <taxon>Pseudomonadota</taxon>
        <taxon>Gammaproteobacteria</taxon>
        <taxon>Vibrionales</taxon>
        <taxon>Vibrionaceae</taxon>
        <taxon>Vibrio</taxon>
    </lineage>
</organism>
<accession>A0A0H3ZUF9</accession>
<dbReference type="EMBL" id="KP795538">
    <property type="protein sequence ID" value="AKN37499.1"/>
    <property type="molecule type" value="Genomic_DNA"/>
</dbReference>
<sequence>MRAPVSSAQGQECLSATTLKHFCPKISQIKYSFTFYWRAFALFKVILIQYI</sequence>
<evidence type="ECO:0000313" key="1">
    <source>
        <dbReference type="EMBL" id="AKN37499.1"/>
    </source>
</evidence>
<protein>
    <submittedName>
        <fullName evidence="1">Uncharacterized protein</fullName>
    </submittedName>
</protein>